<sequence>MSSLLYLCRPCIDLGYKRFYHEKITYCKLTKLLADSDARIMLSEGNSSRNVQKPWNYALVLVGERRERIVPLLKDVVAKGSLLQPRRIDALEVLGGSFTELELRYNHECLVNDSKAINEPDCLDSAGWRSFFVLTLYRRRHPEAEVDTEGNNEAANQRIQIGPITLSCNFDLSSLYQRAHFRTLHTPLLTVRG</sequence>
<evidence type="ECO:0000313" key="2">
    <source>
        <dbReference type="WBParaSite" id="L893_g6820.t1"/>
    </source>
</evidence>
<reference evidence="2" key="1">
    <citation type="submission" date="2016-11" db="UniProtKB">
        <authorList>
            <consortium name="WormBaseParasite"/>
        </authorList>
    </citation>
    <scope>IDENTIFICATION</scope>
</reference>
<evidence type="ECO:0000313" key="1">
    <source>
        <dbReference type="Proteomes" id="UP000095287"/>
    </source>
</evidence>
<protein>
    <submittedName>
        <fullName evidence="2">Uncharacterized protein</fullName>
    </submittedName>
</protein>
<name>A0A1I8AL10_9BILA</name>
<dbReference type="Proteomes" id="UP000095287">
    <property type="component" value="Unplaced"/>
</dbReference>
<keyword evidence="1" id="KW-1185">Reference proteome</keyword>
<organism evidence="1 2">
    <name type="scientific">Steinernema glaseri</name>
    <dbReference type="NCBI Taxonomy" id="37863"/>
    <lineage>
        <taxon>Eukaryota</taxon>
        <taxon>Metazoa</taxon>
        <taxon>Ecdysozoa</taxon>
        <taxon>Nematoda</taxon>
        <taxon>Chromadorea</taxon>
        <taxon>Rhabditida</taxon>
        <taxon>Tylenchina</taxon>
        <taxon>Panagrolaimomorpha</taxon>
        <taxon>Strongyloidoidea</taxon>
        <taxon>Steinernematidae</taxon>
        <taxon>Steinernema</taxon>
    </lineage>
</organism>
<dbReference type="AlphaFoldDB" id="A0A1I8AL10"/>
<accession>A0A1I8AL10</accession>
<dbReference type="WBParaSite" id="L893_g6820.t1">
    <property type="protein sequence ID" value="L893_g6820.t1"/>
    <property type="gene ID" value="L893_g6820"/>
</dbReference>
<proteinExistence type="predicted"/>